<accession>A0A8H3ZJ21</accession>
<dbReference type="InterPro" id="IPR008030">
    <property type="entry name" value="NmrA-like"/>
</dbReference>
<reference evidence="4 5" key="1">
    <citation type="submission" date="2019-12" db="EMBL/GenBank/DDBJ databases">
        <title>A genome sequence resource for the geographically widespread anthracnose pathogen Colletotrichum asianum.</title>
        <authorList>
            <person name="Meng Y."/>
        </authorList>
    </citation>
    <scope>NUCLEOTIDE SEQUENCE [LARGE SCALE GENOMIC DNA]</scope>
    <source>
        <strain evidence="4 5">ICMP 18580</strain>
    </source>
</reference>
<dbReference type="OrthoDB" id="300709at2759"/>
<dbReference type="AlphaFoldDB" id="A0A8H3ZJ21"/>
<dbReference type="SUPFAM" id="SSF51735">
    <property type="entry name" value="NAD(P)-binding Rossmann-fold domains"/>
    <property type="match status" value="1"/>
</dbReference>
<gene>
    <name evidence="4" type="ORF">GQ607_011705</name>
</gene>
<protein>
    <submittedName>
        <fullName evidence="4">NmrA-like family protein</fullName>
    </submittedName>
</protein>
<dbReference type="Gene3D" id="3.40.50.720">
    <property type="entry name" value="NAD(P)-binding Rossmann-like Domain"/>
    <property type="match status" value="1"/>
</dbReference>
<dbReference type="Proteomes" id="UP000434172">
    <property type="component" value="Unassembled WGS sequence"/>
</dbReference>
<dbReference type="InterPro" id="IPR051164">
    <property type="entry name" value="NmrA-like_oxidored"/>
</dbReference>
<evidence type="ECO:0000313" key="5">
    <source>
        <dbReference type="Proteomes" id="UP000434172"/>
    </source>
</evidence>
<proteinExistence type="inferred from homology"/>
<dbReference type="EMBL" id="WOWK01000075">
    <property type="protein sequence ID" value="KAF0321098.1"/>
    <property type="molecule type" value="Genomic_DNA"/>
</dbReference>
<feature type="domain" description="NmrA-like" evidence="3">
    <location>
        <begin position="2"/>
        <end position="272"/>
    </location>
</feature>
<dbReference type="Gene3D" id="3.90.25.10">
    <property type="entry name" value="UDP-galactose 4-epimerase, domain 1"/>
    <property type="match status" value="1"/>
</dbReference>
<dbReference type="PANTHER" id="PTHR42748">
    <property type="entry name" value="NITROGEN METABOLITE REPRESSION PROTEIN NMRA FAMILY MEMBER"/>
    <property type="match status" value="1"/>
</dbReference>
<evidence type="ECO:0000256" key="1">
    <source>
        <dbReference type="ARBA" id="ARBA00006328"/>
    </source>
</evidence>
<keyword evidence="5" id="KW-1185">Reference proteome</keyword>
<comment type="similarity">
    <text evidence="1">Belongs to the NmrA-type oxidoreductase family.</text>
</comment>
<organism evidence="4 5">
    <name type="scientific">Colletotrichum asianum</name>
    <dbReference type="NCBI Taxonomy" id="702518"/>
    <lineage>
        <taxon>Eukaryota</taxon>
        <taxon>Fungi</taxon>
        <taxon>Dikarya</taxon>
        <taxon>Ascomycota</taxon>
        <taxon>Pezizomycotina</taxon>
        <taxon>Sordariomycetes</taxon>
        <taxon>Hypocreomycetidae</taxon>
        <taxon>Glomerellales</taxon>
        <taxon>Glomerellaceae</taxon>
        <taxon>Colletotrichum</taxon>
        <taxon>Colletotrichum gloeosporioides species complex</taxon>
    </lineage>
</organism>
<comment type="caution">
    <text evidence="4">The sequence shown here is derived from an EMBL/GenBank/DDBJ whole genome shotgun (WGS) entry which is preliminary data.</text>
</comment>
<evidence type="ECO:0000256" key="2">
    <source>
        <dbReference type="ARBA" id="ARBA00022857"/>
    </source>
</evidence>
<dbReference type="GO" id="GO:0005634">
    <property type="term" value="C:nucleus"/>
    <property type="evidence" value="ECO:0007669"/>
    <property type="project" value="TreeGrafter"/>
</dbReference>
<evidence type="ECO:0000259" key="3">
    <source>
        <dbReference type="Pfam" id="PF05368"/>
    </source>
</evidence>
<keyword evidence="2" id="KW-0521">NADP</keyword>
<name>A0A8H3ZJ21_9PEZI</name>
<dbReference type="PANTHER" id="PTHR42748:SF28">
    <property type="entry name" value="NMRA-LIKE DOMAIN-CONTAINING PROTEIN"/>
    <property type="match status" value="1"/>
</dbReference>
<evidence type="ECO:0000313" key="4">
    <source>
        <dbReference type="EMBL" id="KAF0321098.1"/>
    </source>
</evidence>
<sequence length="321" mass="34508">MAKLIAVTGATGQQGGAVVTVMLAAGWRVRGVTRDPGSAKAKRLAATGVEIVKADFSDENSLRAAFDGAHAIFAMTSFIDYAWSGKHTVDEACALEEADALRLARAAASSEALEHYIFSTTPSASRLTGGKCPVPHMDAKARADERIRGEIPGLARRMTSLFVGFYPSNFVSDMFRPHEVPGTNGSHVLILPCSPGTGVQTSGDMTVTPGIWVRQILARSEKCMGKYASVQTEWCTYSDMAKAWGEVTEKRAAFVSCSEEDYVGLWGANGAEFLLQLRFNASVEDWLAGLGELFVTATELGIDEFEVGGFQHALEVIKDQL</sequence>
<dbReference type="InterPro" id="IPR036291">
    <property type="entry name" value="NAD(P)-bd_dom_sf"/>
</dbReference>
<dbReference type="Pfam" id="PF05368">
    <property type="entry name" value="NmrA"/>
    <property type="match status" value="1"/>
</dbReference>